<dbReference type="InterPro" id="IPR006121">
    <property type="entry name" value="HMA_dom"/>
</dbReference>
<dbReference type="Pfam" id="PF00403">
    <property type="entry name" value="HMA"/>
    <property type="match status" value="1"/>
</dbReference>
<gene>
    <name evidence="3" type="ORF">BKA03_000270</name>
</gene>
<dbReference type="InterPro" id="IPR036163">
    <property type="entry name" value="HMA_dom_sf"/>
</dbReference>
<sequence length="76" mass="7749">MAATDLPTIDVTVEGMTCEGCAGKVRDALTATDGITAADIDVASGKVSVHLDGSVDRNSLEFAIDSAVFDAGYKVV</sequence>
<dbReference type="OrthoDB" id="9813965at2"/>
<feature type="domain" description="HMA" evidence="2">
    <location>
        <begin position="7"/>
        <end position="76"/>
    </location>
</feature>
<dbReference type="Gene3D" id="3.30.70.100">
    <property type="match status" value="1"/>
</dbReference>
<protein>
    <submittedName>
        <fullName evidence="3">Copper chaperone CopZ</fullName>
    </submittedName>
</protein>
<proteinExistence type="predicted"/>
<dbReference type="RefSeq" id="WP_062074859.1">
    <property type="nucleotide sequence ID" value="NZ_BBRC01000004.1"/>
</dbReference>
<evidence type="ECO:0000259" key="2">
    <source>
        <dbReference type="PROSITE" id="PS50846"/>
    </source>
</evidence>
<evidence type="ECO:0000313" key="3">
    <source>
        <dbReference type="EMBL" id="NYI40151.1"/>
    </source>
</evidence>
<dbReference type="Proteomes" id="UP000547973">
    <property type="component" value="Unassembled WGS sequence"/>
</dbReference>
<dbReference type="SUPFAM" id="SSF55008">
    <property type="entry name" value="HMA, heavy metal-associated domain"/>
    <property type="match status" value="1"/>
</dbReference>
<organism evidence="3 4">
    <name type="scientific">Demequina lutea</name>
    <dbReference type="NCBI Taxonomy" id="431489"/>
    <lineage>
        <taxon>Bacteria</taxon>
        <taxon>Bacillati</taxon>
        <taxon>Actinomycetota</taxon>
        <taxon>Actinomycetes</taxon>
        <taxon>Micrococcales</taxon>
        <taxon>Demequinaceae</taxon>
        <taxon>Demequina</taxon>
    </lineage>
</organism>
<evidence type="ECO:0000313" key="4">
    <source>
        <dbReference type="Proteomes" id="UP000547973"/>
    </source>
</evidence>
<reference evidence="3 4" key="1">
    <citation type="submission" date="2020-07" db="EMBL/GenBank/DDBJ databases">
        <title>Sequencing the genomes of 1000 actinobacteria strains.</title>
        <authorList>
            <person name="Klenk H.-P."/>
        </authorList>
    </citation>
    <scope>NUCLEOTIDE SEQUENCE [LARGE SCALE GENOMIC DNA]</scope>
    <source>
        <strain evidence="3 4">DSM 19970</strain>
    </source>
</reference>
<keyword evidence="1" id="KW-0479">Metal-binding</keyword>
<dbReference type="EMBL" id="JACBZO010000001">
    <property type="protein sequence ID" value="NYI40151.1"/>
    <property type="molecule type" value="Genomic_DNA"/>
</dbReference>
<dbReference type="PROSITE" id="PS01047">
    <property type="entry name" value="HMA_1"/>
    <property type="match status" value="1"/>
</dbReference>
<name>A0A7Y9ZB90_9MICO</name>
<dbReference type="InterPro" id="IPR017969">
    <property type="entry name" value="Heavy-metal-associated_CS"/>
</dbReference>
<dbReference type="AlphaFoldDB" id="A0A7Y9ZB90"/>
<dbReference type="CDD" id="cd00371">
    <property type="entry name" value="HMA"/>
    <property type="match status" value="1"/>
</dbReference>
<keyword evidence="4" id="KW-1185">Reference proteome</keyword>
<dbReference type="GO" id="GO:0046872">
    <property type="term" value="F:metal ion binding"/>
    <property type="evidence" value="ECO:0007669"/>
    <property type="project" value="UniProtKB-KW"/>
</dbReference>
<evidence type="ECO:0000256" key="1">
    <source>
        <dbReference type="ARBA" id="ARBA00022723"/>
    </source>
</evidence>
<accession>A0A7Y9ZB90</accession>
<dbReference type="PROSITE" id="PS50846">
    <property type="entry name" value="HMA_2"/>
    <property type="match status" value="1"/>
</dbReference>
<comment type="caution">
    <text evidence="3">The sequence shown here is derived from an EMBL/GenBank/DDBJ whole genome shotgun (WGS) entry which is preliminary data.</text>
</comment>